<evidence type="ECO:0000256" key="3">
    <source>
        <dbReference type="ARBA" id="ARBA00022723"/>
    </source>
</evidence>
<keyword evidence="7 8" id="KW-0456">Lyase</keyword>
<evidence type="ECO:0000256" key="6">
    <source>
        <dbReference type="ARBA" id="ARBA00023014"/>
    </source>
</evidence>
<dbReference type="SUPFAM" id="SSF102114">
    <property type="entry name" value="Radical SAM enzymes"/>
    <property type="match status" value="1"/>
</dbReference>
<dbReference type="InterPro" id="IPR024924">
    <property type="entry name" value="7-CO-7-deazaguanine_synth-like"/>
</dbReference>
<dbReference type="GO" id="GO:0016840">
    <property type="term" value="F:carbon-nitrogen lyase activity"/>
    <property type="evidence" value="ECO:0007669"/>
    <property type="project" value="UniProtKB-UniRule"/>
</dbReference>
<feature type="binding site" evidence="8">
    <location>
        <position position="30"/>
    </location>
    <ligand>
        <name>substrate</name>
    </ligand>
</feature>
<dbReference type="EC" id="4.3.99.3" evidence="8"/>
<dbReference type="STRING" id="1867952.MTBPR1_90127"/>
<dbReference type="InterPro" id="IPR058240">
    <property type="entry name" value="rSAM_sf"/>
</dbReference>
<evidence type="ECO:0000256" key="2">
    <source>
        <dbReference type="ARBA" id="ARBA00022691"/>
    </source>
</evidence>
<protein>
    <recommendedName>
        <fullName evidence="8">7-carboxy-7-deazaguanine synthase</fullName>
        <shortName evidence="8">CDG synthase</shortName>
        <ecNumber evidence="8">4.3.99.3</ecNumber>
    </recommendedName>
    <alternativeName>
        <fullName evidence="8">Queuosine biosynthesis protein QueE</fullName>
    </alternativeName>
</protein>
<feature type="binding site" evidence="8">
    <location>
        <position position="81"/>
    </location>
    <ligand>
        <name>substrate</name>
    </ligand>
</feature>
<sequence>MSKPINICEIFGPTIQGEGAQIGRPTVFVRTAGCDYRCSWCDTLYAVDTAHANDWRKVMAADVMAEIEQLSQNTPMSVTLSGGNPAMQPLGELIELGQEKGYDFSMETQGSLARDWFSKLDNLTLSPKPPSSGIETDWSLFKDCVEAAGSKTNISLKIVIFDEADYKYAQLAAKLFPQLPLYLQAGNHMVDDQSDADIDGVLERLRWLAEKVAQDRWQKACVLPQLHVLAWGNKRAA</sequence>
<dbReference type="GO" id="GO:0008616">
    <property type="term" value="P:tRNA queuosine(34) biosynthetic process"/>
    <property type="evidence" value="ECO:0007669"/>
    <property type="project" value="UniProtKB-UniRule"/>
</dbReference>
<dbReference type="PROSITE" id="PS51918">
    <property type="entry name" value="RADICAL_SAM"/>
    <property type="match status" value="1"/>
</dbReference>
<keyword evidence="8" id="KW-0671">Queuosine biosynthesis</keyword>
<comment type="pathway">
    <text evidence="8">Purine metabolism; 7-cyano-7-deazaguanine biosynthesis.</text>
</comment>
<dbReference type="GO" id="GO:0000287">
    <property type="term" value="F:magnesium ion binding"/>
    <property type="evidence" value="ECO:0007669"/>
    <property type="project" value="UniProtKB-UniRule"/>
</dbReference>
<dbReference type="PANTHER" id="PTHR42836">
    <property type="entry name" value="7-CARBOXY-7-DEAZAGUANINE SYNTHASE"/>
    <property type="match status" value="1"/>
</dbReference>
<feature type="binding site" evidence="8">
    <location>
        <position position="43"/>
    </location>
    <ligand>
        <name>Mg(2+)</name>
        <dbReference type="ChEBI" id="CHEBI:18420"/>
    </ligand>
</feature>
<comment type="function">
    <text evidence="8">Catalyzes the complex heterocyclic radical-mediated conversion of 6-carboxy-5,6,7,8-tetrahydropterin (CPH4) to 7-carboxy-7-deazaguanine (CDG), a step common to the biosynthetic pathways of all 7-deazapurine-containing compounds.</text>
</comment>
<name>A0A1C3RLT2_9PROT</name>
<evidence type="ECO:0000259" key="9">
    <source>
        <dbReference type="PROSITE" id="PS51918"/>
    </source>
</evidence>
<keyword evidence="11" id="KW-1185">Reference proteome</keyword>
<dbReference type="AlphaFoldDB" id="A0A1C3RLT2"/>
<dbReference type="Pfam" id="PF04055">
    <property type="entry name" value="Radical_SAM"/>
    <property type="match status" value="1"/>
</dbReference>
<reference evidence="10 11" key="1">
    <citation type="submission" date="2016-07" db="EMBL/GenBank/DDBJ databases">
        <authorList>
            <person name="Lefevre C.T."/>
        </authorList>
    </citation>
    <scope>NUCLEOTIDE SEQUENCE [LARGE SCALE GENOMIC DNA]</scope>
    <source>
        <strain evidence="10">PR1</strain>
    </source>
</reference>
<dbReference type="InterPro" id="IPR007197">
    <property type="entry name" value="rSAM"/>
</dbReference>
<feature type="domain" description="Radical SAM core" evidence="9">
    <location>
        <begin position="21"/>
        <end position="219"/>
    </location>
</feature>
<feature type="binding site" evidence="8">
    <location>
        <begin position="15"/>
        <end position="17"/>
    </location>
    <ligand>
        <name>substrate</name>
    </ligand>
</feature>
<keyword evidence="4 8" id="KW-0460">Magnesium</keyword>
<comment type="subunit">
    <text evidence="8">Homodimer.</text>
</comment>
<keyword evidence="1 8" id="KW-0004">4Fe-4S</keyword>
<feature type="binding site" evidence="8">
    <location>
        <begin position="40"/>
        <end position="42"/>
    </location>
    <ligand>
        <name>S-adenosyl-L-methionine</name>
        <dbReference type="ChEBI" id="CHEBI:59789"/>
    </ligand>
</feature>
<gene>
    <name evidence="8 10" type="primary">queE</name>
    <name evidence="10" type="ORF">MTBPR1_90127</name>
</gene>
<evidence type="ECO:0000256" key="7">
    <source>
        <dbReference type="ARBA" id="ARBA00023239"/>
    </source>
</evidence>
<comment type="cofactor">
    <cofactor evidence="8">
        <name>S-adenosyl-L-methionine</name>
        <dbReference type="ChEBI" id="CHEBI:59789"/>
    </cofactor>
    <text evidence="8">Binds 1 S-adenosyl-L-methionine per subunit.</text>
</comment>
<dbReference type="UniPathway" id="UPA00391"/>
<feature type="binding site" evidence="8">
    <location>
        <position position="34"/>
    </location>
    <ligand>
        <name>[4Fe-4S] cluster</name>
        <dbReference type="ChEBI" id="CHEBI:49883"/>
        <note>4Fe-4S-S-AdoMet</note>
    </ligand>
</feature>
<dbReference type="GO" id="GO:0051539">
    <property type="term" value="F:4 iron, 4 sulfur cluster binding"/>
    <property type="evidence" value="ECO:0007669"/>
    <property type="project" value="UniProtKB-UniRule"/>
</dbReference>
<dbReference type="EMBL" id="FLYE01000048">
    <property type="protein sequence ID" value="SCA58280.1"/>
    <property type="molecule type" value="Genomic_DNA"/>
</dbReference>
<dbReference type="PIRSF" id="PIRSF000370">
    <property type="entry name" value="QueE"/>
    <property type="match status" value="1"/>
</dbReference>
<dbReference type="SFLD" id="SFLDF00357">
    <property type="entry name" value="ExsD-like"/>
    <property type="match status" value="1"/>
</dbReference>
<proteinExistence type="inferred from homology"/>
<organism evidence="10 11">
    <name type="scientific">Candidatus Terasakiella magnetica</name>
    <dbReference type="NCBI Taxonomy" id="1867952"/>
    <lineage>
        <taxon>Bacteria</taxon>
        <taxon>Pseudomonadati</taxon>
        <taxon>Pseudomonadota</taxon>
        <taxon>Alphaproteobacteria</taxon>
        <taxon>Rhodospirillales</taxon>
        <taxon>Terasakiellaceae</taxon>
        <taxon>Terasakiella</taxon>
    </lineage>
</organism>
<dbReference type="InterPro" id="IPR017742">
    <property type="entry name" value="Deazaguanine_synth"/>
</dbReference>
<keyword evidence="3 8" id="KW-0479">Metal-binding</keyword>
<feature type="binding site" evidence="8">
    <location>
        <position position="41"/>
    </location>
    <ligand>
        <name>[4Fe-4S] cluster</name>
        <dbReference type="ChEBI" id="CHEBI:49883"/>
        <note>4Fe-4S-S-AdoMet</note>
    </ligand>
</feature>
<keyword evidence="6 8" id="KW-0411">Iron-sulfur</keyword>
<feature type="binding site" evidence="8">
    <location>
        <position position="38"/>
    </location>
    <ligand>
        <name>[4Fe-4S] cluster</name>
        <dbReference type="ChEBI" id="CHEBI:49883"/>
        <note>4Fe-4S-S-AdoMet</note>
    </ligand>
</feature>
<accession>A0A1C3RLT2</accession>
<keyword evidence="5 8" id="KW-0408">Iron</keyword>
<evidence type="ECO:0000313" key="10">
    <source>
        <dbReference type="EMBL" id="SCA58280.1"/>
    </source>
</evidence>
<evidence type="ECO:0000256" key="5">
    <source>
        <dbReference type="ARBA" id="ARBA00023004"/>
    </source>
</evidence>
<dbReference type="RefSeq" id="WP_083223187.1">
    <property type="nucleotide sequence ID" value="NZ_FLYE01000048.1"/>
</dbReference>
<dbReference type="NCBIfam" id="TIGR03365">
    <property type="entry name" value="Bsubt_queE"/>
    <property type="match status" value="1"/>
</dbReference>
<evidence type="ECO:0000256" key="4">
    <source>
        <dbReference type="ARBA" id="ARBA00022842"/>
    </source>
</evidence>
<comment type="similarity">
    <text evidence="8">Belongs to the radical SAM superfamily. 7-carboxy-7-deazaguanine synthase family.</text>
</comment>
<comment type="cofactor">
    <cofactor evidence="8">
        <name>[4Fe-4S] cluster</name>
        <dbReference type="ChEBI" id="CHEBI:49883"/>
    </cofactor>
    <text evidence="8">Binds 1 [4Fe-4S] cluster. The cluster is coordinated with 3 cysteines and an exchangeable S-adenosyl-L-methionine.</text>
</comment>
<dbReference type="GO" id="GO:1904047">
    <property type="term" value="F:S-adenosyl-L-methionine binding"/>
    <property type="evidence" value="ECO:0007669"/>
    <property type="project" value="UniProtKB-UniRule"/>
</dbReference>
<keyword evidence="2 8" id="KW-0949">S-adenosyl-L-methionine</keyword>
<dbReference type="PANTHER" id="PTHR42836:SF1">
    <property type="entry name" value="7-CARBOXY-7-DEAZAGUANINE SYNTHASE"/>
    <property type="match status" value="1"/>
</dbReference>
<evidence type="ECO:0000313" key="11">
    <source>
        <dbReference type="Proteomes" id="UP000231658"/>
    </source>
</evidence>
<comment type="cofactor">
    <cofactor evidence="8">
        <name>Mg(2+)</name>
        <dbReference type="ChEBI" id="CHEBI:18420"/>
    </cofactor>
</comment>
<dbReference type="Gene3D" id="3.20.20.70">
    <property type="entry name" value="Aldolase class I"/>
    <property type="match status" value="1"/>
</dbReference>
<feature type="binding site" evidence="8">
    <location>
        <position position="83"/>
    </location>
    <ligand>
        <name>S-adenosyl-L-methionine</name>
        <dbReference type="ChEBI" id="CHEBI:59789"/>
    </ligand>
</feature>
<feature type="binding site" evidence="8">
    <location>
        <begin position="126"/>
        <end position="128"/>
    </location>
    <ligand>
        <name>S-adenosyl-L-methionine</name>
        <dbReference type="ChEBI" id="CHEBI:59789"/>
    </ligand>
</feature>
<dbReference type="InterPro" id="IPR013785">
    <property type="entry name" value="Aldolase_TIM"/>
</dbReference>
<evidence type="ECO:0000256" key="8">
    <source>
        <dbReference type="HAMAP-Rule" id="MF_00917"/>
    </source>
</evidence>
<comment type="caution">
    <text evidence="8">Lacks conserved residue(s) required for the propagation of feature annotation.</text>
</comment>
<dbReference type="SFLD" id="SFLDS00029">
    <property type="entry name" value="Radical_SAM"/>
    <property type="match status" value="1"/>
</dbReference>
<comment type="catalytic activity">
    <reaction evidence="8">
        <text>6-carboxy-5,6,7,8-tetrahydropterin + H(+) = 7-carboxy-7-carbaguanine + NH4(+)</text>
        <dbReference type="Rhea" id="RHEA:27974"/>
        <dbReference type="ChEBI" id="CHEBI:15378"/>
        <dbReference type="ChEBI" id="CHEBI:28938"/>
        <dbReference type="ChEBI" id="CHEBI:61032"/>
        <dbReference type="ChEBI" id="CHEBI:61036"/>
        <dbReference type="EC" id="4.3.99.3"/>
    </reaction>
</comment>
<dbReference type="Proteomes" id="UP000231658">
    <property type="component" value="Unassembled WGS sequence"/>
</dbReference>
<evidence type="ECO:0000256" key="1">
    <source>
        <dbReference type="ARBA" id="ARBA00022485"/>
    </source>
</evidence>
<dbReference type="HAMAP" id="MF_00917">
    <property type="entry name" value="QueE"/>
    <property type="match status" value="1"/>
</dbReference>